<dbReference type="SUPFAM" id="SSF52518">
    <property type="entry name" value="Thiamin diphosphate-binding fold (THDP-binding)"/>
    <property type="match status" value="1"/>
</dbReference>
<dbReference type="Gene3D" id="3.40.50.970">
    <property type="match status" value="1"/>
</dbReference>
<dbReference type="PANTHER" id="PTHR11516">
    <property type="entry name" value="PYRUVATE DEHYDROGENASE E1 COMPONENT, ALPHA SUBUNIT BACTERIAL AND ORGANELLAR"/>
    <property type="match status" value="1"/>
</dbReference>
<dbReference type="GO" id="GO:0004739">
    <property type="term" value="F:pyruvate dehydrogenase (acetyl-transferring) activity"/>
    <property type="evidence" value="ECO:0007669"/>
    <property type="project" value="TreeGrafter"/>
</dbReference>
<keyword evidence="3" id="KW-0786">Thiamine pyrophosphate</keyword>
<dbReference type="InterPro" id="IPR001017">
    <property type="entry name" value="DH_E1"/>
</dbReference>
<comment type="caution">
    <text evidence="5">The sequence shown here is derived from an EMBL/GenBank/DDBJ whole genome shotgun (WGS) entry which is preliminary data.</text>
</comment>
<organism evidence="5 6">
    <name type="scientific">Jiangella asiatica</name>
    <dbReference type="NCBI Taxonomy" id="2530372"/>
    <lineage>
        <taxon>Bacteria</taxon>
        <taxon>Bacillati</taxon>
        <taxon>Actinomycetota</taxon>
        <taxon>Actinomycetes</taxon>
        <taxon>Jiangellales</taxon>
        <taxon>Jiangellaceae</taxon>
        <taxon>Jiangella</taxon>
    </lineage>
</organism>
<dbReference type="Pfam" id="PF00676">
    <property type="entry name" value="E1_dh"/>
    <property type="match status" value="1"/>
</dbReference>
<keyword evidence="6" id="KW-1185">Reference proteome</keyword>
<proteinExistence type="predicted"/>
<evidence type="ECO:0000256" key="2">
    <source>
        <dbReference type="ARBA" id="ARBA00023002"/>
    </source>
</evidence>
<dbReference type="PANTHER" id="PTHR11516:SF60">
    <property type="entry name" value="PYRUVATE DEHYDROGENASE E1 COMPONENT SUBUNIT ALPHA"/>
    <property type="match status" value="1"/>
</dbReference>
<dbReference type="GO" id="GO:0006086">
    <property type="term" value="P:pyruvate decarboxylation to acetyl-CoA"/>
    <property type="evidence" value="ECO:0007669"/>
    <property type="project" value="TreeGrafter"/>
</dbReference>
<dbReference type="Proteomes" id="UP000294739">
    <property type="component" value="Unassembled WGS sequence"/>
</dbReference>
<keyword evidence="2" id="KW-0560">Oxidoreductase</keyword>
<dbReference type="CDD" id="cd02000">
    <property type="entry name" value="TPP_E1_PDC_ADC_BCADC"/>
    <property type="match status" value="1"/>
</dbReference>
<evidence type="ECO:0000259" key="4">
    <source>
        <dbReference type="Pfam" id="PF00676"/>
    </source>
</evidence>
<evidence type="ECO:0000256" key="3">
    <source>
        <dbReference type="ARBA" id="ARBA00023052"/>
    </source>
</evidence>
<dbReference type="InterPro" id="IPR050642">
    <property type="entry name" value="PDH_E1_Alpha_Subunit"/>
</dbReference>
<evidence type="ECO:0000313" key="6">
    <source>
        <dbReference type="Proteomes" id="UP000294739"/>
    </source>
</evidence>
<reference evidence="5 6" key="1">
    <citation type="submission" date="2019-03" db="EMBL/GenBank/DDBJ databases">
        <title>Draft genome sequences of novel Actinobacteria.</title>
        <authorList>
            <person name="Sahin N."/>
            <person name="Ay H."/>
            <person name="Saygin H."/>
        </authorList>
    </citation>
    <scope>NUCLEOTIDE SEQUENCE [LARGE SCALE GENOMIC DNA]</scope>
    <source>
        <strain evidence="5 6">5K138</strain>
    </source>
</reference>
<dbReference type="OrthoDB" id="9766715at2"/>
<dbReference type="InParanoid" id="A0A4R5D8H3"/>
<evidence type="ECO:0000313" key="5">
    <source>
        <dbReference type="EMBL" id="TDE09859.1"/>
    </source>
</evidence>
<dbReference type="GO" id="GO:0000287">
    <property type="term" value="F:magnesium ion binding"/>
    <property type="evidence" value="ECO:0007669"/>
    <property type="project" value="UniProtKB-ARBA"/>
</dbReference>
<gene>
    <name evidence="5" type="ORF">E1269_12835</name>
</gene>
<sequence>MSTSLDRRVALRDPTARLERMMEIREFEGRVKDLFFEGVVSGTTHLCEGQEAVSVGLAATLRPTDHVTCTYRGHGVALALGCEPSAVLGEIMGRTVGLVGGVGGSMHLSERAVGLMPTFAIVGGGIPVAVGAGLSCQVLGGDDVAVAVFGDGATNIGAFHESLNLAAVWKLPVVFVVENNLYGEYSPIASTTAVTDLAVRAGSYAMPAETVDGQVVDDVAAAVRRAVERARGGDGPTLLEMKTYRYSGHSRADTGPYRPDGELEAWQGRDPIALYADALVAAGTVTAGEVDALRSAVTERIDEVVAEVRQAPEPDPSAMFGHIHA</sequence>
<name>A0A4R5D8H3_9ACTN</name>
<comment type="cofactor">
    <cofactor evidence="1">
        <name>thiamine diphosphate</name>
        <dbReference type="ChEBI" id="CHEBI:58937"/>
    </cofactor>
</comment>
<evidence type="ECO:0000256" key="1">
    <source>
        <dbReference type="ARBA" id="ARBA00001964"/>
    </source>
</evidence>
<dbReference type="InterPro" id="IPR029061">
    <property type="entry name" value="THDP-binding"/>
</dbReference>
<dbReference type="AlphaFoldDB" id="A0A4R5D8H3"/>
<dbReference type="RefSeq" id="WP_131895034.1">
    <property type="nucleotide sequence ID" value="NZ_SMKZ01000016.1"/>
</dbReference>
<accession>A0A4R5D8H3</accession>
<dbReference type="EMBL" id="SMKZ01000016">
    <property type="protein sequence ID" value="TDE09859.1"/>
    <property type="molecule type" value="Genomic_DNA"/>
</dbReference>
<feature type="domain" description="Dehydrogenase E1 component" evidence="4">
    <location>
        <begin position="19"/>
        <end position="316"/>
    </location>
</feature>
<protein>
    <submittedName>
        <fullName evidence="5">Thiamine pyrophosphate-dependent dehydrogenase E1 component subunit alpha</fullName>
    </submittedName>
</protein>